<protein>
    <recommendedName>
        <fullName evidence="1">Phosphotyrosine protein phosphatase I domain-containing protein</fullName>
    </recommendedName>
</protein>
<dbReference type="EMBL" id="LCBB01000014">
    <property type="protein sequence ID" value="KKS02615.1"/>
    <property type="molecule type" value="Genomic_DNA"/>
</dbReference>
<feature type="domain" description="Phosphotyrosine protein phosphatase I" evidence="1">
    <location>
        <begin position="3"/>
        <end position="107"/>
    </location>
</feature>
<name>A0A0G0VNV5_UNCKA</name>
<dbReference type="AlphaFoldDB" id="A0A0G0VNV5"/>
<dbReference type="InterPro" id="IPR036196">
    <property type="entry name" value="Ptyr_pPase_sf"/>
</dbReference>
<proteinExistence type="predicted"/>
<organism evidence="2 3">
    <name type="scientific">candidate division WWE3 bacterium GW2011_GWC2_41_23</name>
    <dbReference type="NCBI Taxonomy" id="1619123"/>
    <lineage>
        <taxon>Bacteria</taxon>
        <taxon>Katanobacteria</taxon>
    </lineage>
</organism>
<sequence length="164" mass="19442">MNIHFVSYGHVFRSRLAEAYLKFMLRKHKNIQVTSSGIKYEKEINGPIAWYAMKILVDHQLTAYMSDTPVITTKELLEKQDHVIFLDEASHDYSKKRLGYNERKHDVWHVEYLPPEKTGSEASLDKDLFIIKRSEQIFKNIKEHCHRFVHDLSTTEIPYIESLY</sequence>
<dbReference type="SUPFAM" id="SSF52788">
    <property type="entry name" value="Phosphotyrosine protein phosphatases I"/>
    <property type="match status" value="1"/>
</dbReference>
<evidence type="ECO:0000313" key="3">
    <source>
        <dbReference type="Proteomes" id="UP000033947"/>
    </source>
</evidence>
<accession>A0A0G0VNV5</accession>
<evidence type="ECO:0000259" key="1">
    <source>
        <dbReference type="Pfam" id="PF01451"/>
    </source>
</evidence>
<dbReference type="Pfam" id="PF01451">
    <property type="entry name" value="LMWPc"/>
    <property type="match status" value="1"/>
</dbReference>
<gene>
    <name evidence="2" type="ORF">UU55_C0014G0003</name>
</gene>
<dbReference type="Proteomes" id="UP000033947">
    <property type="component" value="Unassembled WGS sequence"/>
</dbReference>
<dbReference type="Gene3D" id="3.40.50.2300">
    <property type="match status" value="1"/>
</dbReference>
<comment type="caution">
    <text evidence="2">The sequence shown here is derived from an EMBL/GenBank/DDBJ whole genome shotgun (WGS) entry which is preliminary data.</text>
</comment>
<dbReference type="InterPro" id="IPR023485">
    <property type="entry name" value="Ptyr_pPase"/>
</dbReference>
<evidence type="ECO:0000313" key="2">
    <source>
        <dbReference type="EMBL" id="KKS02615.1"/>
    </source>
</evidence>
<reference evidence="2 3" key="1">
    <citation type="journal article" date="2015" name="Nature">
        <title>rRNA introns, odd ribosomes, and small enigmatic genomes across a large radiation of phyla.</title>
        <authorList>
            <person name="Brown C.T."/>
            <person name="Hug L.A."/>
            <person name="Thomas B.C."/>
            <person name="Sharon I."/>
            <person name="Castelle C.J."/>
            <person name="Singh A."/>
            <person name="Wilkins M.J."/>
            <person name="Williams K.H."/>
            <person name="Banfield J.F."/>
        </authorList>
    </citation>
    <scope>NUCLEOTIDE SEQUENCE [LARGE SCALE GENOMIC DNA]</scope>
</reference>